<proteinExistence type="predicted"/>
<keyword evidence="2" id="KW-0808">Transferase</keyword>
<dbReference type="Gene3D" id="3.40.50.170">
    <property type="entry name" value="Formyl transferase, N-terminal domain"/>
    <property type="match status" value="1"/>
</dbReference>
<keyword evidence="3" id="KW-1185">Reference proteome</keyword>
<name>A0ABU3H9P8_9BACL</name>
<dbReference type="RefSeq" id="WP_025698970.1">
    <property type="nucleotide sequence ID" value="NZ_JAUSUY010000012.1"/>
</dbReference>
<evidence type="ECO:0000313" key="3">
    <source>
        <dbReference type="Proteomes" id="UP001248709"/>
    </source>
</evidence>
<gene>
    <name evidence="2" type="ORF">J2Z22_003104</name>
</gene>
<dbReference type="InterPro" id="IPR036477">
    <property type="entry name" value="Formyl_transf_N_sf"/>
</dbReference>
<accession>A0ABU3H9P8</accession>
<organism evidence="2 3">
    <name type="scientific">Paenibacillus forsythiae</name>
    <dbReference type="NCBI Taxonomy" id="365616"/>
    <lineage>
        <taxon>Bacteria</taxon>
        <taxon>Bacillati</taxon>
        <taxon>Bacillota</taxon>
        <taxon>Bacilli</taxon>
        <taxon>Bacillales</taxon>
        <taxon>Paenibacillaceae</taxon>
        <taxon>Paenibacillus</taxon>
    </lineage>
</organism>
<dbReference type="EMBL" id="JAUSUY010000012">
    <property type="protein sequence ID" value="MDT3427541.1"/>
    <property type="molecule type" value="Genomic_DNA"/>
</dbReference>
<dbReference type="InterPro" id="IPR002376">
    <property type="entry name" value="Formyl_transf_N"/>
</dbReference>
<dbReference type="Proteomes" id="UP001248709">
    <property type="component" value="Unassembled WGS sequence"/>
</dbReference>
<protein>
    <submittedName>
        <fullName evidence="2">Phosphoribosylglycinamide formyltransferase-1</fullName>
        <ecNumber evidence="2">2.1.2.2</ecNumber>
    </submittedName>
</protein>
<dbReference type="GO" id="GO:0004644">
    <property type="term" value="F:phosphoribosylglycinamide formyltransferase activity"/>
    <property type="evidence" value="ECO:0007669"/>
    <property type="project" value="UniProtKB-EC"/>
</dbReference>
<evidence type="ECO:0000313" key="2">
    <source>
        <dbReference type="EMBL" id="MDT3427541.1"/>
    </source>
</evidence>
<feature type="domain" description="Formyl transferase N-terminal" evidence="1">
    <location>
        <begin position="143"/>
        <end position="201"/>
    </location>
</feature>
<sequence length="292" mass="33115">MNNTKRALFLITEESFHPTYLIVDWLLASSGSPEFRGILIRGQHSEEKDRVHRSLASKTLSNEDKIQLLRGVYGRISDAEQEMIDLKGFPKPFDSFNSSIKYIGYDINALSIQSWVEQQTGYYDEITFFIFLDVIMAPWWLSNDKVSVINAHSAVLPFARGMNAIENMAYLGDSYKFQEAAGASIHYIDHNIDTGPLIQTARLNNSLSYHSIGQVKAASYFAAFDLLISHAKLMARNTHLSFVGITPNHTGPLFLQKNYTAEVESRAKKNYLKMKQEHSNKAALRQNLTIKK</sequence>
<evidence type="ECO:0000259" key="1">
    <source>
        <dbReference type="Pfam" id="PF00551"/>
    </source>
</evidence>
<dbReference type="Pfam" id="PF00551">
    <property type="entry name" value="Formyl_trans_N"/>
    <property type="match status" value="1"/>
</dbReference>
<dbReference type="EC" id="2.1.2.2" evidence="2"/>
<comment type="caution">
    <text evidence="2">The sequence shown here is derived from an EMBL/GenBank/DDBJ whole genome shotgun (WGS) entry which is preliminary data.</text>
</comment>
<dbReference type="SUPFAM" id="SSF53328">
    <property type="entry name" value="Formyltransferase"/>
    <property type="match status" value="1"/>
</dbReference>
<reference evidence="2 3" key="1">
    <citation type="submission" date="2023-07" db="EMBL/GenBank/DDBJ databases">
        <title>Genomic Encyclopedia of Type Strains, Phase IV (KMG-IV): sequencing the most valuable type-strain genomes for metagenomic binning, comparative biology and taxonomic classification.</title>
        <authorList>
            <person name="Goeker M."/>
        </authorList>
    </citation>
    <scope>NUCLEOTIDE SEQUENCE [LARGE SCALE GENOMIC DNA]</scope>
    <source>
        <strain evidence="2 3">T98</strain>
    </source>
</reference>